<dbReference type="OrthoDB" id="630188at2759"/>
<keyword evidence="3" id="KW-1185">Reference proteome</keyword>
<dbReference type="InterPro" id="IPR029052">
    <property type="entry name" value="Metallo-depent_PP-like"/>
</dbReference>
<gene>
    <name evidence="2" type="ORF">DL546_006264</name>
</gene>
<proteinExistence type="predicted"/>
<feature type="region of interest" description="Disordered" evidence="1">
    <location>
        <begin position="209"/>
        <end position="254"/>
    </location>
</feature>
<dbReference type="PANTHER" id="PTHR12905">
    <property type="entry name" value="METALLOPHOSPHOESTERASE"/>
    <property type="match status" value="1"/>
</dbReference>
<sequence>MGPLQQGSRATCKHRQRYSVPRRSPYTSSIHGGGAFQYTPTEGHKFDLGGADVVITHSPPRGILDRTDDKILAGCPNLFDAVARARPRLHCFGHIHEGWGAKLVTWRGPTTGDEPLSHLTAISGENTAMIESRRTLYPAKFDTEESQAEKADKLATYMSKGFCETAPHLKERQQTLFVNAAIQDSGEGKFQLPWVVDIQLPASTSAITVDAPPVPTSQPKDSEVPQSISTATPSRTVSRKRPLSDAEDIDTFPKRPRTRLLQRCGPKLAPLLSLEPACI</sequence>
<dbReference type="AlphaFoldDB" id="A0A420YI72"/>
<organism evidence="2 3">
    <name type="scientific">Coniochaeta pulveracea</name>
    <dbReference type="NCBI Taxonomy" id="177199"/>
    <lineage>
        <taxon>Eukaryota</taxon>
        <taxon>Fungi</taxon>
        <taxon>Dikarya</taxon>
        <taxon>Ascomycota</taxon>
        <taxon>Pezizomycotina</taxon>
        <taxon>Sordariomycetes</taxon>
        <taxon>Sordariomycetidae</taxon>
        <taxon>Coniochaetales</taxon>
        <taxon>Coniochaetaceae</taxon>
        <taxon>Coniochaeta</taxon>
    </lineage>
</organism>
<dbReference type="EMBL" id="QVQW01000008">
    <property type="protein sequence ID" value="RKU47545.1"/>
    <property type="molecule type" value="Genomic_DNA"/>
</dbReference>
<comment type="caution">
    <text evidence="2">The sequence shown here is derived from an EMBL/GenBank/DDBJ whole genome shotgun (WGS) entry which is preliminary data.</text>
</comment>
<feature type="compositionally biased region" description="Polar residues" evidence="1">
    <location>
        <begin position="224"/>
        <end position="236"/>
    </location>
</feature>
<dbReference type="SUPFAM" id="SSF56300">
    <property type="entry name" value="Metallo-dependent phosphatases"/>
    <property type="match status" value="1"/>
</dbReference>
<evidence type="ECO:0000256" key="1">
    <source>
        <dbReference type="SAM" id="MobiDB-lite"/>
    </source>
</evidence>
<dbReference type="Gene3D" id="3.60.21.10">
    <property type="match status" value="1"/>
</dbReference>
<evidence type="ECO:0000313" key="3">
    <source>
        <dbReference type="Proteomes" id="UP000275385"/>
    </source>
</evidence>
<protein>
    <recommendedName>
        <fullName evidence="4">Calcineurin-like phosphoesterase domain-containing protein</fullName>
    </recommendedName>
</protein>
<evidence type="ECO:0000313" key="2">
    <source>
        <dbReference type="EMBL" id="RKU47545.1"/>
    </source>
</evidence>
<name>A0A420YI72_9PEZI</name>
<dbReference type="InterPro" id="IPR051693">
    <property type="entry name" value="UPF0046_metallophosphoest"/>
</dbReference>
<accession>A0A420YI72</accession>
<dbReference type="Proteomes" id="UP000275385">
    <property type="component" value="Unassembled WGS sequence"/>
</dbReference>
<dbReference type="PANTHER" id="PTHR12905:SF0">
    <property type="entry name" value="CALCINEURIN-LIKE PHOSPHOESTERASE DOMAIN-CONTAINING PROTEIN"/>
    <property type="match status" value="1"/>
</dbReference>
<evidence type="ECO:0008006" key="4">
    <source>
        <dbReference type="Google" id="ProtNLM"/>
    </source>
</evidence>
<feature type="region of interest" description="Disordered" evidence="1">
    <location>
        <begin position="1"/>
        <end position="34"/>
    </location>
</feature>
<reference evidence="2 3" key="1">
    <citation type="submission" date="2018-08" db="EMBL/GenBank/DDBJ databases">
        <title>Draft genome of the lignicolous fungus Coniochaeta pulveracea.</title>
        <authorList>
            <person name="Borstlap C.J."/>
            <person name="De Witt R.N."/>
            <person name="Botha A."/>
            <person name="Volschenk H."/>
        </authorList>
    </citation>
    <scope>NUCLEOTIDE SEQUENCE [LARGE SCALE GENOMIC DNA]</scope>
    <source>
        <strain evidence="2 3">CAB683</strain>
    </source>
</reference>